<dbReference type="AlphaFoldDB" id="A0A381DKK5"/>
<proteinExistence type="inferred from homology"/>
<evidence type="ECO:0000256" key="3">
    <source>
        <dbReference type="ARBA" id="ARBA00023239"/>
    </source>
</evidence>
<evidence type="ECO:0000259" key="5">
    <source>
        <dbReference type="Pfam" id="PF04073"/>
    </source>
</evidence>
<dbReference type="PANTHER" id="PTHR30411:SF0">
    <property type="entry name" value="CYS-TRNA(PRO)_CYS-TRNA(CYS) DEACYLASE YBAK"/>
    <property type="match status" value="1"/>
</dbReference>
<dbReference type="EC" id="4.2.-.-" evidence="4"/>
<accession>A0A381DKK5</accession>
<feature type="domain" description="YbaK/aminoacyl-tRNA synthetase-associated" evidence="5">
    <location>
        <begin position="31"/>
        <end position="143"/>
    </location>
</feature>
<dbReference type="RefSeq" id="WP_089181800.1">
    <property type="nucleotide sequence ID" value="NZ_CP043427.1"/>
</dbReference>
<dbReference type="SUPFAM" id="SSF55826">
    <property type="entry name" value="YbaK/ProRS associated domain"/>
    <property type="match status" value="1"/>
</dbReference>
<dbReference type="NCBIfam" id="TIGR00011">
    <property type="entry name" value="YbaK_EbsC"/>
    <property type="match status" value="1"/>
</dbReference>
<dbReference type="Pfam" id="PF04073">
    <property type="entry name" value="tRNA_edit"/>
    <property type="match status" value="1"/>
</dbReference>
<name>A0A381DKK5_9BACT</name>
<evidence type="ECO:0000256" key="4">
    <source>
        <dbReference type="PIRNR" id="PIRNR006181"/>
    </source>
</evidence>
<comment type="similarity">
    <text evidence="1 4">Belongs to the prolyl-tRNA editing family. YbaK/EbsC subfamily.</text>
</comment>
<evidence type="ECO:0000313" key="7">
    <source>
        <dbReference type="Proteomes" id="UP000254920"/>
    </source>
</evidence>
<protein>
    <recommendedName>
        <fullName evidence="4">Cys-tRNA(Pro)/Cys-tRNA(Cys) deacylase</fullName>
        <ecNumber evidence="4">4.2.-.-</ecNumber>
    </recommendedName>
</protein>
<dbReference type="PANTHER" id="PTHR30411">
    <property type="entry name" value="CYTOPLASMIC PROTEIN"/>
    <property type="match status" value="1"/>
</dbReference>
<dbReference type="EMBL" id="UFVD01000001">
    <property type="protein sequence ID" value="SUX11021.1"/>
    <property type="molecule type" value="Genomic_DNA"/>
</dbReference>
<dbReference type="GO" id="GO:0006412">
    <property type="term" value="P:translation"/>
    <property type="evidence" value="ECO:0007669"/>
    <property type="project" value="UniProtKB-KW"/>
</dbReference>
<organism evidence="6 7">
    <name type="scientific">Campylobacter sputorum subsp. sputorum</name>
    <dbReference type="NCBI Taxonomy" id="32024"/>
    <lineage>
        <taxon>Bacteria</taxon>
        <taxon>Pseudomonadati</taxon>
        <taxon>Campylobacterota</taxon>
        <taxon>Epsilonproteobacteria</taxon>
        <taxon>Campylobacterales</taxon>
        <taxon>Campylobacteraceae</taxon>
        <taxon>Campylobacter</taxon>
    </lineage>
</organism>
<reference evidence="6 7" key="1">
    <citation type="submission" date="2018-06" db="EMBL/GenBank/DDBJ databases">
        <authorList>
            <consortium name="Pathogen Informatics"/>
            <person name="Doyle S."/>
        </authorList>
    </citation>
    <scope>NUCLEOTIDE SEQUENCE [LARGE SCALE GENOMIC DNA]</scope>
    <source>
        <strain evidence="6 7">NCTC12475</strain>
    </source>
</reference>
<dbReference type="GeneID" id="93089890"/>
<dbReference type="Proteomes" id="UP000254920">
    <property type="component" value="Unassembled WGS sequence"/>
</dbReference>
<dbReference type="InterPro" id="IPR004369">
    <property type="entry name" value="Prolyl-tRNA_editing_YbaK/EbsC"/>
</dbReference>
<dbReference type="OrthoDB" id="9809296at2"/>
<sequence>MKTNAARILDGLKILYEIKEYEVDKDYLDAVHTASKTGISIEKVYKTIVCKADNEYIVACLQGDLSLNLKALAKIAGAKRCELINLKDITKITGYVRGGCSPLGMKKHFRTFIDEKILSQEQICVSAGIRGKQIYLKPNDLIKATNATLCDITQD</sequence>
<keyword evidence="2 4" id="KW-0648">Protein biosynthesis</keyword>
<dbReference type="InterPro" id="IPR036754">
    <property type="entry name" value="YbaK/aa-tRNA-synt-asso_dom_sf"/>
</dbReference>
<gene>
    <name evidence="6" type="primary">ybaK</name>
    <name evidence="6" type="ORF">NCTC12475_01235</name>
</gene>
<dbReference type="Gene3D" id="3.90.960.10">
    <property type="entry name" value="YbaK/aminoacyl-tRNA synthetase-associated domain"/>
    <property type="match status" value="1"/>
</dbReference>
<dbReference type="InterPro" id="IPR007214">
    <property type="entry name" value="YbaK/aa-tRNA-synth-assoc-dom"/>
</dbReference>
<dbReference type="PIRSF" id="PIRSF006181">
    <property type="entry name" value="EbsC_YbaK"/>
    <property type="match status" value="1"/>
</dbReference>
<keyword evidence="7" id="KW-1185">Reference proteome</keyword>
<dbReference type="CDD" id="cd00002">
    <property type="entry name" value="YbaK_deacylase"/>
    <property type="match status" value="1"/>
</dbReference>
<dbReference type="GO" id="GO:0002161">
    <property type="term" value="F:aminoacyl-tRNA deacylase activity"/>
    <property type="evidence" value="ECO:0007669"/>
    <property type="project" value="InterPro"/>
</dbReference>
<dbReference type="STRING" id="32024.GCA_000788295_01323"/>
<evidence type="ECO:0000256" key="1">
    <source>
        <dbReference type="ARBA" id="ARBA00009798"/>
    </source>
</evidence>
<evidence type="ECO:0000256" key="2">
    <source>
        <dbReference type="ARBA" id="ARBA00022917"/>
    </source>
</evidence>
<keyword evidence="3 4" id="KW-0456">Lyase</keyword>
<evidence type="ECO:0000313" key="6">
    <source>
        <dbReference type="EMBL" id="SUX11021.1"/>
    </source>
</evidence>
<dbReference type="GO" id="GO:0016829">
    <property type="term" value="F:lyase activity"/>
    <property type="evidence" value="ECO:0007669"/>
    <property type="project" value="UniProtKB-KW"/>
</dbReference>